<evidence type="ECO:0000256" key="1">
    <source>
        <dbReference type="SAM" id="MobiDB-lite"/>
    </source>
</evidence>
<reference evidence="2 3" key="1">
    <citation type="submission" date="2024-02" db="EMBL/GenBank/DDBJ databases">
        <authorList>
            <person name="Chen Y."/>
            <person name="Shah S."/>
            <person name="Dougan E. K."/>
            <person name="Thang M."/>
            <person name="Chan C."/>
        </authorList>
    </citation>
    <scope>NUCLEOTIDE SEQUENCE [LARGE SCALE GENOMIC DNA]</scope>
</reference>
<evidence type="ECO:0000313" key="2">
    <source>
        <dbReference type="EMBL" id="CAK9110940.1"/>
    </source>
</evidence>
<evidence type="ECO:0008006" key="4">
    <source>
        <dbReference type="Google" id="ProtNLM"/>
    </source>
</evidence>
<feature type="region of interest" description="Disordered" evidence="1">
    <location>
        <begin position="391"/>
        <end position="443"/>
    </location>
</feature>
<gene>
    <name evidence="2" type="ORF">CCMP2556_LOCUS51531</name>
</gene>
<keyword evidence="3" id="KW-1185">Reference proteome</keyword>
<accession>A0ABP0SFA8</accession>
<proteinExistence type="predicted"/>
<evidence type="ECO:0000313" key="3">
    <source>
        <dbReference type="Proteomes" id="UP001642484"/>
    </source>
</evidence>
<sequence length="469" mass="52442">MRERLSRSRSPLRLIALSEQEQEAFLVEFAQHYWSPSEGSCERADRLTRYRGRLLAEIEQLVMDVCHDAPRITTATRVRWQRFVLLDDLARMSDVLFRGPIDPRHADEMDLRLHHAWRTLRHQIPDLADFAQSTRDVRISAAKMAMMLETGRPTDLLPDALELPDARTLSCLLSLRCEKDDAEELNELYRLLCQKLQGCSCSHCHRGFDESSSCGIFDGEQLTIPVTVPKVLVPPCGHALHTLCIGEQIIPNDSAESRGLCLSSTTRTCFHRPARVKRRQCGQPYGWTGIDVDPMVNAFCLMFGPYVDTRSQEMYAEKKLSTTAILSISEVCVNFSLELSGLVSPSSIWLLLLRRHAFEHPDMDPWEINSEVSLVGQEVLRSLTLPEGEELEVPTLVDSPAGPQSDGLDAPPMLMDEALPSLLPESLSPPSEPSDVSEELAEPSAVMLNQLVAGCDGDRSMNGLLPQTN</sequence>
<protein>
    <recommendedName>
        <fullName evidence="4">RING-type domain-containing protein</fullName>
    </recommendedName>
</protein>
<comment type="caution">
    <text evidence="2">The sequence shown here is derived from an EMBL/GenBank/DDBJ whole genome shotgun (WGS) entry which is preliminary data.</text>
</comment>
<dbReference type="EMBL" id="CAXAMN010027472">
    <property type="protein sequence ID" value="CAK9110940.1"/>
    <property type="molecule type" value="Genomic_DNA"/>
</dbReference>
<name>A0ABP0SFA8_9DINO</name>
<organism evidence="2 3">
    <name type="scientific">Durusdinium trenchii</name>
    <dbReference type="NCBI Taxonomy" id="1381693"/>
    <lineage>
        <taxon>Eukaryota</taxon>
        <taxon>Sar</taxon>
        <taxon>Alveolata</taxon>
        <taxon>Dinophyceae</taxon>
        <taxon>Suessiales</taxon>
        <taxon>Symbiodiniaceae</taxon>
        <taxon>Durusdinium</taxon>
    </lineage>
</organism>
<feature type="compositionally biased region" description="Low complexity" evidence="1">
    <location>
        <begin position="417"/>
        <end position="429"/>
    </location>
</feature>
<dbReference type="Proteomes" id="UP001642484">
    <property type="component" value="Unassembled WGS sequence"/>
</dbReference>